<dbReference type="SMART" id="SM00100">
    <property type="entry name" value="cNMP"/>
    <property type="match status" value="1"/>
</dbReference>
<dbReference type="eggNOG" id="COG1266">
    <property type="taxonomic scope" value="Bacteria"/>
</dbReference>
<evidence type="ECO:0000256" key="1">
    <source>
        <dbReference type="SAM" id="Phobius"/>
    </source>
</evidence>
<dbReference type="EMBL" id="LNYV01000034">
    <property type="protein sequence ID" value="KTD56058.1"/>
    <property type="molecule type" value="Genomic_DNA"/>
</dbReference>
<gene>
    <name evidence="3" type="ORF">Lsai_2188</name>
</gene>
<protein>
    <submittedName>
        <fullName evidence="3">cAMP/cGMP binding protein</fullName>
    </submittedName>
</protein>
<dbReference type="CDD" id="cd00038">
    <property type="entry name" value="CAP_ED"/>
    <property type="match status" value="1"/>
</dbReference>
<dbReference type="AlphaFoldDB" id="A0A0W0YGF8"/>
<feature type="transmembrane region" description="Helical" evidence="1">
    <location>
        <begin position="261"/>
        <end position="283"/>
    </location>
</feature>
<proteinExistence type="predicted"/>
<accession>A0A0W0YGF8</accession>
<dbReference type="InterPro" id="IPR014710">
    <property type="entry name" value="RmlC-like_jellyroll"/>
</dbReference>
<dbReference type="PROSITE" id="PS00889">
    <property type="entry name" value="CNMP_BINDING_2"/>
    <property type="match status" value="1"/>
</dbReference>
<dbReference type="PANTHER" id="PTHR23011:SF28">
    <property type="entry name" value="CYCLIC NUCLEOTIDE-BINDING DOMAIN CONTAINING PROTEIN"/>
    <property type="match status" value="1"/>
</dbReference>
<sequence length="419" mass="47592">MEEIIDEEIIKILQKNNLFSSLSNKQLNDLIPLIKVIDFDANKLIIYENDNPLDLYIIWKGEVEVLKKAKDGTELRISTLQSGEAIGEMGLIDNSPRSATIRTIAPTKLLVFSIADLKNLTKNTLFYNQLISKLSDVINELQFYINEQPTYLTLISNLAGTLSNRIRQTNQLTVDTLRSDLEHTKARIAMGKFMIDVLLVVVIYMYTFSVLAKLAHSHQSTSIVSIPLIIFFGIIVLFMMKNSSYPLQFYGLTLNNWRRALWEGIWLSIPLILLIVLIKWLVINLVPQFSHLTLINAVILTGNDMHPNHNLPSLIALVLAYLVFTPIQELIARGALQSSLQEFLIGPNRIWWAILMSNILFSVTHLHVSISLAIAVLIPGFFWGWLYYRHKTLIGVSISHLIVGGLAFFVFDIRSIFAF</sequence>
<dbReference type="GO" id="GO:0080120">
    <property type="term" value="P:CAAX-box protein maturation"/>
    <property type="evidence" value="ECO:0007669"/>
    <property type="project" value="UniProtKB-ARBA"/>
</dbReference>
<dbReference type="Pfam" id="PF00027">
    <property type="entry name" value="cNMP_binding"/>
    <property type="match status" value="1"/>
</dbReference>
<dbReference type="InterPro" id="IPR003675">
    <property type="entry name" value="Rce1/LyrA-like_dom"/>
</dbReference>
<dbReference type="SUPFAM" id="SSF51206">
    <property type="entry name" value="cAMP-binding domain-like"/>
    <property type="match status" value="1"/>
</dbReference>
<dbReference type="PROSITE" id="PS50042">
    <property type="entry name" value="CNMP_BINDING_3"/>
    <property type="match status" value="1"/>
</dbReference>
<dbReference type="RefSeq" id="WP_027271807.1">
    <property type="nucleotide sequence ID" value="NZ_CAAAJE010000024.1"/>
</dbReference>
<dbReference type="STRING" id="28087.Lsai_2188"/>
<dbReference type="Proteomes" id="UP000054621">
    <property type="component" value="Unassembled WGS sequence"/>
</dbReference>
<dbReference type="OrthoDB" id="3525895at2"/>
<evidence type="ECO:0000313" key="4">
    <source>
        <dbReference type="Proteomes" id="UP000054621"/>
    </source>
</evidence>
<organism evidence="3 4">
    <name type="scientific">Legionella sainthelensi</name>
    <dbReference type="NCBI Taxonomy" id="28087"/>
    <lineage>
        <taxon>Bacteria</taxon>
        <taxon>Pseudomonadati</taxon>
        <taxon>Pseudomonadota</taxon>
        <taxon>Gammaproteobacteria</taxon>
        <taxon>Legionellales</taxon>
        <taxon>Legionellaceae</taxon>
        <taxon>Legionella</taxon>
    </lineage>
</organism>
<dbReference type="GO" id="GO:0004175">
    <property type="term" value="F:endopeptidase activity"/>
    <property type="evidence" value="ECO:0007669"/>
    <property type="project" value="UniProtKB-ARBA"/>
</dbReference>
<dbReference type="Pfam" id="PF02517">
    <property type="entry name" value="Rce1-like"/>
    <property type="match status" value="1"/>
</dbReference>
<evidence type="ECO:0000313" key="3">
    <source>
        <dbReference type="EMBL" id="KTD56058.1"/>
    </source>
</evidence>
<dbReference type="PATRIC" id="fig|28087.4.peg.2358"/>
<feature type="transmembrane region" description="Helical" evidence="1">
    <location>
        <begin position="221"/>
        <end position="240"/>
    </location>
</feature>
<feature type="transmembrane region" description="Helical" evidence="1">
    <location>
        <begin position="353"/>
        <end position="386"/>
    </location>
</feature>
<feature type="domain" description="Cyclic nucleotide-binding" evidence="2">
    <location>
        <begin position="18"/>
        <end position="120"/>
    </location>
</feature>
<name>A0A0W0YGF8_9GAMM</name>
<keyword evidence="1" id="KW-1133">Transmembrane helix</keyword>
<feature type="transmembrane region" description="Helical" evidence="1">
    <location>
        <begin position="392"/>
        <end position="411"/>
    </location>
</feature>
<feature type="transmembrane region" description="Helical" evidence="1">
    <location>
        <begin position="193"/>
        <end position="215"/>
    </location>
</feature>
<keyword evidence="1" id="KW-0472">Membrane</keyword>
<keyword evidence="1" id="KW-0812">Transmembrane</keyword>
<comment type="caution">
    <text evidence="3">The sequence shown here is derived from an EMBL/GenBank/DDBJ whole genome shotgun (WGS) entry which is preliminary data.</text>
</comment>
<dbReference type="PANTHER" id="PTHR23011">
    <property type="entry name" value="CYCLIC NUCLEOTIDE-BINDING DOMAIN CONTAINING PROTEIN"/>
    <property type="match status" value="1"/>
</dbReference>
<dbReference type="InterPro" id="IPR000595">
    <property type="entry name" value="cNMP-bd_dom"/>
</dbReference>
<dbReference type="InterPro" id="IPR018490">
    <property type="entry name" value="cNMP-bd_dom_sf"/>
</dbReference>
<reference evidence="3 4" key="1">
    <citation type="submission" date="2015-11" db="EMBL/GenBank/DDBJ databases">
        <title>Genomic analysis of 38 Legionella species identifies large and diverse effector repertoires.</title>
        <authorList>
            <person name="Burstein D."/>
            <person name="Amaro F."/>
            <person name="Zusman T."/>
            <person name="Lifshitz Z."/>
            <person name="Cohen O."/>
            <person name="Gilbert J.A."/>
            <person name="Pupko T."/>
            <person name="Shuman H.A."/>
            <person name="Segal G."/>
        </authorList>
    </citation>
    <scope>NUCLEOTIDE SEQUENCE [LARGE SCALE GENOMIC DNA]</scope>
    <source>
        <strain evidence="3 4">Mt.St.Helens-4</strain>
    </source>
</reference>
<dbReference type="Gene3D" id="2.60.120.10">
    <property type="entry name" value="Jelly Rolls"/>
    <property type="match status" value="1"/>
</dbReference>
<feature type="transmembrane region" description="Helical" evidence="1">
    <location>
        <begin position="311"/>
        <end position="332"/>
    </location>
</feature>
<evidence type="ECO:0000259" key="2">
    <source>
        <dbReference type="PROSITE" id="PS50042"/>
    </source>
</evidence>
<dbReference type="InterPro" id="IPR018488">
    <property type="entry name" value="cNMP-bd_CS"/>
</dbReference>